<dbReference type="InterPro" id="IPR036052">
    <property type="entry name" value="TrpB-like_PALP_sf"/>
</dbReference>
<comment type="similarity">
    <text evidence="2">Belongs to the threonine synthase family.</text>
</comment>
<dbReference type="Pfam" id="PF14821">
    <property type="entry name" value="Thr_synth_N"/>
    <property type="match status" value="1"/>
</dbReference>
<evidence type="ECO:0000256" key="1">
    <source>
        <dbReference type="ARBA" id="ARBA00001933"/>
    </source>
</evidence>
<sequence length="473" mass="53196">MNYKSTRSTTHATPSQAILNGLAPDGGLYVPKTLMALPLESCISKTYQEIAEMIFAYYFDDIPHDALMDAITSAYNTHKFSHPKITNVRSVDETTHLLELFYGETAAFKDQALSIYPYLIKASMDLHHTRHLTILTATSGDTGKAAMEALKDVNGLSIAVLYPQHGTSTMQALQMQTQDGNNVFPIGIDGDFDDAQQAVKSFFSAHSDLSISSANSINIARLLPQVIYYYDALSRLNPSTPVDIYVPTGNFGNALAAYIAKEMGCPIRKIVICTNDNNVLYDFFTTGVYDIQKRHLVKTHSPSMDILVSSNLERLLYFMFKDERKVSNWMKSLNEHQMFTLDQNELDEIKTVFDAQHMSNSQTESTIVSLFESKGILVDPHTATAFPQTPSKHPKIIVSTASPYKFPNVYRACFHLDSMSDFDILDYIEAHSQEFYPEHLKSLRDKPIKHQTFIPKDEVEAVLLDFIAKEEHA</sequence>
<feature type="modified residue" description="N6-(pyridoxal phosphate)lysine" evidence="5">
    <location>
        <position position="109"/>
    </location>
</feature>
<evidence type="ECO:0000256" key="5">
    <source>
        <dbReference type="PIRSR" id="PIRSR604450-51"/>
    </source>
</evidence>
<dbReference type="RefSeq" id="WP_067631830.1">
    <property type="nucleotide sequence ID" value="NZ_CP013213.1"/>
</dbReference>
<name>A0A0X8GZE0_9FIRM</name>
<reference evidence="8 9" key="1">
    <citation type="submission" date="2015-10" db="EMBL/GenBank/DDBJ databases">
        <title>Erysipelothrix larvae sp. LV19 isolated from the larval gut of the rhinoceros beetle, Trypoxylus dichotomus.</title>
        <authorList>
            <person name="Lim S."/>
            <person name="Kim B.-C."/>
        </authorList>
    </citation>
    <scope>NUCLEOTIDE SEQUENCE [LARGE SCALE GENOMIC DNA]</scope>
    <source>
        <strain evidence="8 9">LV19</strain>
    </source>
</reference>
<feature type="domain" description="Threonine synthase N-terminal" evidence="7">
    <location>
        <begin position="2"/>
        <end position="75"/>
    </location>
</feature>
<evidence type="ECO:0000259" key="6">
    <source>
        <dbReference type="Pfam" id="PF00291"/>
    </source>
</evidence>
<dbReference type="KEGG" id="erl:AOC36_04465"/>
<keyword evidence="3 5" id="KW-0663">Pyridoxal phosphate</keyword>
<dbReference type="InterPro" id="IPR029144">
    <property type="entry name" value="Thr_synth_N"/>
</dbReference>
<dbReference type="GO" id="GO:0004795">
    <property type="term" value="F:threonine synthase activity"/>
    <property type="evidence" value="ECO:0007669"/>
    <property type="project" value="UniProtKB-UniRule"/>
</dbReference>
<dbReference type="PANTHER" id="PTHR43515">
    <property type="entry name" value="THREONINE SYNTHASE-LIKE 1"/>
    <property type="match status" value="1"/>
</dbReference>
<dbReference type="NCBIfam" id="TIGR00260">
    <property type="entry name" value="thrC"/>
    <property type="match status" value="1"/>
</dbReference>
<dbReference type="Gene3D" id="3.90.1380.10">
    <property type="entry name" value="Threonine synthase, N-terminal domain"/>
    <property type="match status" value="1"/>
</dbReference>
<dbReference type="InterPro" id="IPR037158">
    <property type="entry name" value="Thr_synth_N_sf"/>
</dbReference>
<evidence type="ECO:0000313" key="9">
    <source>
        <dbReference type="Proteomes" id="UP000063781"/>
    </source>
</evidence>
<dbReference type="Pfam" id="PF00291">
    <property type="entry name" value="PALP"/>
    <property type="match status" value="1"/>
</dbReference>
<dbReference type="GO" id="GO:0005737">
    <property type="term" value="C:cytoplasm"/>
    <property type="evidence" value="ECO:0007669"/>
    <property type="project" value="TreeGrafter"/>
</dbReference>
<proteinExistence type="inferred from homology"/>
<dbReference type="SUPFAM" id="SSF53686">
    <property type="entry name" value="Tryptophan synthase beta subunit-like PLP-dependent enzymes"/>
    <property type="match status" value="1"/>
</dbReference>
<feature type="domain" description="Tryptophan synthase beta chain-like PALP" evidence="6">
    <location>
        <begin position="104"/>
        <end position="386"/>
    </location>
</feature>
<dbReference type="EC" id="4.2.3.1" evidence="4"/>
<dbReference type="AlphaFoldDB" id="A0A0X8GZE0"/>
<dbReference type="Gene3D" id="3.40.50.1100">
    <property type="match status" value="2"/>
</dbReference>
<dbReference type="OrthoDB" id="9763107at2"/>
<evidence type="ECO:0000259" key="7">
    <source>
        <dbReference type="Pfam" id="PF14821"/>
    </source>
</evidence>
<dbReference type="STRING" id="1514105.AOC36_04465"/>
<dbReference type="InterPro" id="IPR004450">
    <property type="entry name" value="Thr_synthase-like"/>
</dbReference>
<keyword evidence="9" id="KW-1185">Reference proteome</keyword>
<dbReference type="Proteomes" id="UP000063781">
    <property type="component" value="Chromosome"/>
</dbReference>
<protein>
    <recommendedName>
        <fullName evidence="4">Threonine synthase</fullName>
        <ecNumber evidence="4">4.2.3.1</ecNumber>
    </recommendedName>
</protein>
<dbReference type="EMBL" id="CP013213">
    <property type="protein sequence ID" value="AMC93250.1"/>
    <property type="molecule type" value="Genomic_DNA"/>
</dbReference>
<gene>
    <name evidence="8" type="ORF">AOC36_04465</name>
</gene>
<dbReference type="GO" id="GO:0009088">
    <property type="term" value="P:threonine biosynthetic process"/>
    <property type="evidence" value="ECO:0007669"/>
    <property type="project" value="UniProtKB-UniRule"/>
</dbReference>
<evidence type="ECO:0000256" key="4">
    <source>
        <dbReference type="NCBIfam" id="TIGR00260"/>
    </source>
</evidence>
<evidence type="ECO:0000256" key="2">
    <source>
        <dbReference type="ARBA" id="ARBA00005517"/>
    </source>
</evidence>
<accession>A0A0X8GZE0</accession>
<dbReference type="PANTHER" id="PTHR43515:SF1">
    <property type="entry name" value="THREONINE SYNTHASE-LIKE 1"/>
    <property type="match status" value="1"/>
</dbReference>
<organism evidence="8 9">
    <name type="scientific">Erysipelothrix larvae</name>
    <dbReference type="NCBI Taxonomy" id="1514105"/>
    <lineage>
        <taxon>Bacteria</taxon>
        <taxon>Bacillati</taxon>
        <taxon>Bacillota</taxon>
        <taxon>Erysipelotrichia</taxon>
        <taxon>Erysipelotrichales</taxon>
        <taxon>Erysipelotrichaceae</taxon>
        <taxon>Erysipelothrix</taxon>
    </lineage>
</organism>
<comment type="cofactor">
    <cofactor evidence="1 5">
        <name>pyridoxal 5'-phosphate</name>
        <dbReference type="ChEBI" id="CHEBI:597326"/>
    </cofactor>
</comment>
<evidence type="ECO:0000256" key="3">
    <source>
        <dbReference type="ARBA" id="ARBA00022898"/>
    </source>
</evidence>
<dbReference type="InterPro" id="IPR001926">
    <property type="entry name" value="TrpB-like_PALP"/>
</dbReference>
<evidence type="ECO:0000313" key="8">
    <source>
        <dbReference type="EMBL" id="AMC93250.1"/>
    </source>
</evidence>